<dbReference type="AlphaFoldDB" id="E2BS41"/>
<dbReference type="InParanoid" id="E2BS41"/>
<feature type="compositionally biased region" description="Low complexity" evidence="1">
    <location>
        <begin position="13"/>
        <end position="22"/>
    </location>
</feature>
<evidence type="ECO:0000313" key="3">
    <source>
        <dbReference type="Proteomes" id="UP000008237"/>
    </source>
</evidence>
<accession>E2BS41</accession>
<feature type="compositionally biased region" description="Polar residues" evidence="1">
    <location>
        <begin position="225"/>
        <end position="250"/>
    </location>
</feature>
<keyword evidence="3" id="KW-1185">Reference proteome</keyword>
<dbReference type="OrthoDB" id="206130at2759"/>
<dbReference type="STRING" id="610380.E2BS41"/>
<organism evidence="3">
    <name type="scientific">Harpegnathos saltator</name>
    <name type="common">Jerdon's jumping ant</name>
    <dbReference type="NCBI Taxonomy" id="610380"/>
    <lineage>
        <taxon>Eukaryota</taxon>
        <taxon>Metazoa</taxon>
        <taxon>Ecdysozoa</taxon>
        <taxon>Arthropoda</taxon>
        <taxon>Hexapoda</taxon>
        <taxon>Insecta</taxon>
        <taxon>Pterygota</taxon>
        <taxon>Neoptera</taxon>
        <taxon>Endopterygota</taxon>
        <taxon>Hymenoptera</taxon>
        <taxon>Apocrita</taxon>
        <taxon>Aculeata</taxon>
        <taxon>Formicoidea</taxon>
        <taxon>Formicidae</taxon>
        <taxon>Ponerinae</taxon>
        <taxon>Ponerini</taxon>
        <taxon>Harpegnathos</taxon>
    </lineage>
</organism>
<feature type="compositionally biased region" description="Basic and acidic residues" evidence="1">
    <location>
        <begin position="194"/>
        <end position="211"/>
    </location>
</feature>
<reference evidence="2 3" key="1">
    <citation type="journal article" date="2010" name="Science">
        <title>Genomic comparison of the ants Camponotus floridanus and Harpegnathos saltator.</title>
        <authorList>
            <person name="Bonasio R."/>
            <person name="Zhang G."/>
            <person name="Ye C."/>
            <person name="Mutti N.S."/>
            <person name="Fang X."/>
            <person name="Qin N."/>
            <person name="Donahue G."/>
            <person name="Yang P."/>
            <person name="Li Q."/>
            <person name="Li C."/>
            <person name="Zhang P."/>
            <person name="Huang Z."/>
            <person name="Berger S.L."/>
            <person name="Reinberg D."/>
            <person name="Wang J."/>
            <person name="Liebig J."/>
        </authorList>
    </citation>
    <scope>NUCLEOTIDE SEQUENCE [LARGE SCALE GENOMIC DNA]</scope>
    <source>
        <strain evidence="2 3">R22 G/1</strain>
    </source>
</reference>
<feature type="region of interest" description="Disordered" evidence="1">
    <location>
        <begin position="1"/>
        <end position="250"/>
    </location>
</feature>
<evidence type="ECO:0000313" key="2">
    <source>
        <dbReference type="EMBL" id="EFN81487.1"/>
    </source>
</evidence>
<sequence>MQGPQSAQLHAPRSISSNRSRSPTPHHAGSKQQQQPQQQSSDEQRKINRSRSPTPQRKFLASPNHQADLGKQRSRSPTPRANLRSRSPTSRAELKSGSAVSPTSHGKAQENGRDVNKKQEQQQQQQQTKLSEDFMKRYIVEGGVARRAVEKDGTPKYEPAIYNYKCGEDSSSSRSPTPSPPANKQEPVEPFGNEARHCQKSPHGDSEHSDNGSEVSDEGYRSLGAVQSSIANGNSASAQSSPTVADCQSK</sequence>
<dbReference type="Proteomes" id="UP000008237">
    <property type="component" value="Unassembled WGS sequence"/>
</dbReference>
<gene>
    <name evidence="2" type="ORF">EAI_14374</name>
</gene>
<dbReference type="EMBL" id="GL450146">
    <property type="protein sequence ID" value="EFN81487.1"/>
    <property type="molecule type" value="Genomic_DNA"/>
</dbReference>
<proteinExistence type="predicted"/>
<name>E2BS41_HARSA</name>
<protein>
    <submittedName>
        <fullName evidence="2">Uncharacterized protein</fullName>
    </submittedName>
</protein>
<feature type="compositionally biased region" description="Polar residues" evidence="1">
    <location>
        <begin position="75"/>
        <end position="90"/>
    </location>
</feature>
<feature type="compositionally biased region" description="Basic and acidic residues" evidence="1">
    <location>
        <begin position="130"/>
        <end position="139"/>
    </location>
</feature>
<evidence type="ECO:0000256" key="1">
    <source>
        <dbReference type="SAM" id="MobiDB-lite"/>
    </source>
</evidence>
<feature type="compositionally biased region" description="Basic and acidic residues" evidence="1">
    <location>
        <begin position="107"/>
        <end position="120"/>
    </location>
</feature>